<evidence type="ECO:0000256" key="3">
    <source>
        <dbReference type="ARBA" id="ARBA00012589"/>
    </source>
</evidence>
<evidence type="ECO:0000256" key="5">
    <source>
        <dbReference type="ARBA" id="ARBA00022676"/>
    </source>
</evidence>
<evidence type="ECO:0000256" key="7">
    <source>
        <dbReference type="ARBA" id="ARBA00022692"/>
    </source>
</evidence>
<feature type="transmembrane region" description="Helical" evidence="14">
    <location>
        <begin position="1687"/>
        <end position="1705"/>
    </location>
</feature>
<dbReference type="GO" id="GO:0008360">
    <property type="term" value="P:regulation of cell shape"/>
    <property type="evidence" value="ECO:0007669"/>
    <property type="project" value="UniProtKB-KW"/>
</dbReference>
<feature type="domain" description="1,3-beta-glucan synthase component FKS1-like" evidence="15">
    <location>
        <begin position="274"/>
        <end position="379"/>
    </location>
</feature>
<evidence type="ECO:0000256" key="10">
    <source>
        <dbReference type="ARBA" id="ARBA00023136"/>
    </source>
</evidence>
<dbReference type="PANTHER" id="PTHR12741:SF106">
    <property type="entry name" value="CALLOSE SYNTHASE 5"/>
    <property type="match status" value="1"/>
</dbReference>
<feature type="transmembrane region" description="Helical" evidence="14">
    <location>
        <begin position="1752"/>
        <end position="1772"/>
    </location>
</feature>
<evidence type="ECO:0000256" key="6">
    <source>
        <dbReference type="ARBA" id="ARBA00022679"/>
    </source>
</evidence>
<dbReference type="Pfam" id="PF14288">
    <property type="entry name" value="FKS1_dom1"/>
    <property type="match status" value="1"/>
</dbReference>
<feature type="transmembrane region" description="Helical" evidence="14">
    <location>
        <begin position="462"/>
        <end position="485"/>
    </location>
</feature>
<evidence type="ECO:0000256" key="14">
    <source>
        <dbReference type="SAM" id="Phobius"/>
    </source>
</evidence>
<keyword evidence="5" id="KW-0328">Glycosyltransferase</keyword>
<feature type="transmembrane region" description="Helical" evidence="14">
    <location>
        <begin position="1647"/>
        <end position="1667"/>
    </location>
</feature>
<dbReference type="GO" id="GO:0000148">
    <property type="term" value="C:1,3-beta-D-glucan synthase complex"/>
    <property type="evidence" value="ECO:0007669"/>
    <property type="project" value="InterPro"/>
</dbReference>
<dbReference type="InterPro" id="IPR039431">
    <property type="entry name" value="Vta1/CALS_N"/>
</dbReference>
<feature type="transmembrane region" description="Helical" evidence="14">
    <location>
        <begin position="1618"/>
        <end position="1635"/>
    </location>
</feature>
<dbReference type="InterPro" id="IPR058851">
    <property type="entry name" value="CALS1_helical"/>
</dbReference>
<comment type="similarity">
    <text evidence="2">Belongs to the glycosyltransferase 48 family.</text>
</comment>
<dbReference type="GO" id="GO:0006075">
    <property type="term" value="P:(1-&gt;3)-beta-D-glucan biosynthetic process"/>
    <property type="evidence" value="ECO:0007669"/>
    <property type="project" value="InterPro"/>
</dbReference>
<feature type="transmembrane region" description="Helical" evidence="14">
    <location>
        <begin position="497"/>
        <end position="515"/>
    </location>
</feature>
<dbReference type="FunFam" id="1.25.40.270:FF:000002">
    <property type="entry name" value="callose synthase 3"/>
    <property type="match status" value="1"/>
</dbReference>
<dbReference type="Gene3D" id="1.25.40.270">
    <property type="entry name" value="Vacuolar protein sorting-associated protein vta1"/>
    <property type="match status" value="1"/>
</dbReference>
<dbReference type="SMART" id="SM01205">
    <property type="entry name" value="FKS1_dom1"/>
    <property type="match status" value="1"/>
</dbReference>
<keyword evidence="8" id="KW-0133">Cell shape</keyword>
<keyword evidence="9 14" id="KW-1133">Transmembrane helix</keyword>
<dbReference type="Pfam" id="PF02364">
    <property type="entry name" value="Glucan_synthase"/>
    <property type="match status" value="1"/>
</dbReference>
<evidence type="ECO:0000256" key="2">
    <source>
        <dbReference type="ARBA" id="ARBA00009040"/>
    </source>
</evidence>
<gene>
    <name evidence="16" type="ORF">Prudu_012999</name>
</gene>
<dbReference type="PANTHER" id="PTHR12741">
    <property type="entry name" value="LYST-INTERACTING PROTEIN LIP5 DOPAMINE RESPONSIVE PROTEIN DRG-1"/>
    <property type="match status" value="1"/>
</dbReference>
<protein>
    <recommendedName>
        <fullName evidence="12">1,3-beta-glucan synthase</fullName>
        <ecNumber evidence="3">2.4.1.34</ecNumber>
    </recommendedName>
    <alternativeName>
        <fullName evidence="12">1,3-beta-glucan synthase</fullName>
    </alternativeName>
</protein>
<dbReference type="EC" id="2.4.1.34" evidence="3"/>
<keyword evidence="10 14" id="KW-0472">Membrane</keyword>
<evidence type="ECO:0000256" key="8">
    <source>
        <dbReference type="ARBA" id="ARBA00022960"/>
    </source>
</evidence>
<dbReference type="InterPro" id="IPR023175">
    <property type="entry name" value="Vta1/CALS_N_sf"/>
</dbReference>
<dbReference type="InterPro" id="IPR003440">
    <property type="entry name" value="Glyco_trans_48_dom"/>
</dbReference>
<keyword evidence="7 14" id="KW-0812">Transmembrane</keyword>
<comment type="subcellular location">
    <subcellularLocation>
        <location evidence="1">Cell membrane</location>
        <topology evidence="1">Multi-pass membrane protein</topology>
    </subcellularLocation>
</comment>
<organism evidence="16">
    <name type="scientific">Prunus dulcis</name>
    <name type="common">Almond</name>
    <name type="synonym">Amygdalus dulcis</name>
    <dbReference type="NCBI Taxonomy" id="3755"/>
    <lineage>
        <taxon>Eukaryota</taxon>
        <taxon>Viridiplantae</taxon>
        <taxon>Streptophyta</taxon>
        <taxon>Embryophyta</taxon>
        <taxon>Tracheophyta</taxon>
        <taxon>Spermatophyta</taxon>
        <taxon>Magnoliopsida</taxon>
        <taxon>eudicotyledons</taxon>
        <taxon>Gunneridae</taxon>
        <taxon>Pentapetalae</taxon>
        <taxon>rosids</taxon>
        <taxon>fabids</taxon>
        <taxon>Rosales</taxon>
        <taxon>Rosaceae</taxon>
        <taxon>Amygdaloideae</taxon>
        <taxon>Amygdaleae</taxon>
        <taxon>Prunus</taxon>
    </lineage>
</organism>
<keyword evidence="11" id="KW-0961">Cell wall biogenesis/degradation</keyword>
<evidence type="ECO:0000256" key="4">
    <source>
        <dbReference type="ARBA" id="ARBA00022475"/>
    </source>
</evidence>
<evidence type="ECO:0000256" key="9">
    <source>
        <dbReference type="ARBA" id="ARBA00022989"/>
    </source>
</evidence>
<evidence type="ECO:0000256" key="11">
    <source>
        <dbReference type="ARBA" id="ARBA00023316"/>
    </source>
</evidence>
<keyword evidence="6" id="KW-0808">Transferase</keyword>
<reference evidence="16" key="1">
    <citation type="journal article" date="2019" name="Science">
        <title>Mutation of a bHLH transcription factor allowed almond domestication.</title>
        <authorList>
            <person name="Sanchez-Perez R."/>
            <person name="Pavan S."/>
            <person name="Mazzeo R."/>
            <person name="Moldovan C."/>
            <person name="Aiese Cigliano R."/>
            <person name="Del Cueto J."/>
            <person name="Ricciardi F."/>
            <person name="Lotti C."/>
            <person name="Ricciardi L."/>
            <person name="Dicenta F."/>
            <person name="Lopez-Marques R.L."/>
            <person name="Lindberg Moller B."/>
        </authorList>
    </citation>
    <scope>NUCLEOTIDE SEQUENCE</scope>
</reference>
<comment type="catalytic activity">
    <reaction evidence="13">
        <text>[(1-&gt;3)-beta-D-glucosyl](n) + UDP-alpha-D-glucose = [(1-&gt;3)-beta-D-glucosyl](n+1) + UDP + H(+)</text>
        <dbReference type="Rhea" id="RHEA:21476"/>
        <dbReference type="Rhea" id="RHEA-COMP:11146"/>
        <dbReference type="Rhea" id="RHEA-COMP:14303"/>
        <dbReference type="ChEBI" id="CHEBI:15378"/>
        <dbReference type="ChEBI" id="CHEBI:37671"/>
        <dbReference type="ChEBI" id="CHEBI:58223"/>
        <dbReference type="ChEBI" id="CHEBI:58885"/>
        <dbReference type="EC" id="2.4.1.34"/>
    </reaction>
</comment>
<dbReference type="Pfam" id="PF04652">
    <property type="entry name" value="Vta1"/>
    <property type="match status" value="1"/>
</dbReference>
<feature type="non-terminal residue" evidence="16">
    <location>
        <position position="1"/>
    </location>
</feature>
<proteinExistence type="inferred from homology"/>
<sequence length="1805" mass="206439">PQGLTRRPSRSAATTTFSTEVFDNEVVPSALASIAPILRVANEIDRERPRVAYLCRFYAFEKAHRLDPSSSGRGVRQFKTLLLQRLERDNASSLASRVKKTDAREIESFYQQYYEQYVRSLDQGEQADRAQLGKAYQTAGVLFEVLCAVNKTEKVEEVAPEIIAAARDVQEKTEIYAPYNILPLDSAGATQSVMQLEEVKAAVGALWNTRGLNWPSAFESRQKAGDLDLLDWLRAILMIELLMQLWENFLRTTKRGVNFWDENIATQGQQEIQQRKILYMGLYLLIWGEAGNVRFMPECLCYIFHNMAYELHGLLAGNVSIVTGENIKPSYGGDDEAFLRKEAKKSDNGKAPHPVWCNYDDLNEYFWSSDCFSLGWPMRDDGDFFKSTRDLAQGRKGSRGKSGSTGKSYFIETRTFWHIFRSFDRFWTFYILALQAMFIIAFRGISPLDIFQKDVLRDLSSIFITAAFLRVLQSILDIVLNFPGYHRWRFIDVLRNILKIIVSLAWAVILPLFYVHSFKDAPKQILDYICCQIYSQQFCSCSRCSGVGLKTQTGTSLGSYCGGHSQESMLGGECMKVYHFLGAAFGLQIKPLVKPTRDIMNIRRVEYEWHEFFPNAQNNYGAVVSLWAPVILVYLLDTQIWYAIFQTIYGGVVGAFDRLGEIRTLGMLRSRFQSLPGAFNTYLVPSDKSAKRGFSFSKRFVEITASRRSEAAKEMDLLLVPYSSDPSLKIIQWPPFLLASKIPVALDMAVQFKSKDSDLWKRICADEYMKCAVIECYESFKHVLGALVVGENEKRIIGIIVKEIESNISKNTFLVNFRMGSLPTLCKKFVELVGILKDADSSKLSSVVLLLQDMLEVVTRDMMVNEIRELVEVGHSSKDSGRQLFAGTDAKPAIVFPPPVTAQWEEQIRRLYLLLTVKESAIDVPTNLEARRRIAFFTNSLFMDMPRAPRVRKMLSFSIMTPYYSEETVYSKTDLEMENEDGVSIIYYLQKIFPDEWNNFMERLNCKKDSEIWENEENVLQLRHWVSLRGQTLCRTVRGMMYYRRALKLQAFLDMATENEILDGYKAITVPSEEERKSQRSLYAQLEAVADLKFTYVATCQNYGNQKRSGDRRATDILNLMVNNPSLRVAYIDEVEERESGGKVQKVYYSVLVKAVDNHDQEIYRIKLPGSAKIGEGKPENQNHAIIFTRGEALQAIDMNQDNYLEEAFKMRNLLEEFNEDHGVRPPSILGVREHIFTGSVSSLAWFMSNQEMSFVTIGQRVLARPLKIRFHYGHPDVFDRIFHITRGGMSKASRGINLSEDIFAGFNSTLRRGNVTHHEYIQVGKGRDVGLNQISLFEAKVACGNGEQTLSRDIYRLGHRFDFFRMMSFYFSTIGFYISAMLVVLTVYAFLYGRLYLSLSGMEKTIVNYAATRGNNVLQSAMASQSVVQLGLLTSLPMIMEIGLERGFRTAIGDMIIMQLQLASVFFTFSLGTKVHYYGRTVLHGGAKYRATGRGFVVRHERFAENYRMYSRSHFVKGLELMMLLIVYQIYGSAATGSLSYLFVTFSMWFLVVSWLFAPFLFNPSGFEWQKIVEDWDDWSKWISSHGGMGVPATKSWESWWDEEQEHLQYTGFLGRFWEIVLALRFFLFQYGIVYHLNVARRDKSIMVYGLSWLVIVAVMIILKVVSMGRKRFSADFQLMFRLLKLFLFIGFVVTLGMLFSFLSLTVGDIFVSLLAFLPTGWALLLMSQACKPMVKALGMWGSVKALARGYEYVMGLVIFAPVAVLAWFPFVSEFQTRLLFNQAFSRGLQIQRILTGGKKHKSN</sequence>
<feature type="transmembrane region" description="Helical" evidence="14">
    <location>
        <begin position="426"/>
        <end position="442"/>
    </location>
</feature>
<evidence type="ECO:0000256" key="13">
    <source>
        <dbReference type="ARBA" id="ARBA00047777"/>
    </source>
</evidence>
<name>A0A4Y1RE76_PRUDU</name>
<feature type="transmembrane region" description="Helical" evidence="14">
    <location>
        <begin position="1541"/>
        <end position="1563"/>
    </location>
</feature>
<accession>A0A4Y1RE76</accession>
<evidence type="ECO:0000256" key="1">
    <source>
        <dbReference type="ARBA" id="ARBA00004651"/>
    </source>
</evidence>
<feature type="transmembrane region" description="Helical" evidence="14">
    <location>
        <begin position="1711"/>
        <end position="1731"/>
    </location>
</feature>
<feature type="transmembrane region" description="Helical" evidence="14">
    <location>
        <begin position="1370"/>
        <end position="1393"/>
    </location>
</feature>
<evidence type="ECO:0000259" key="15">
    <source>
        <dbReference type="SMART" id="SM01205"/>
    </source>
</evidence>
<dbReference type="InterPro" id="IPR026899">
    <property type="entry name" value="FKS1-like_dom1"/>
</dbReference>
<dbReference type="GO" id="GO:0003843">
    <property type="term" value="F:1,3-beta-D-glucan synthase activity"/>
    <property type="evidence" value="ECO:0007669"/>
    <property type="project" value="UniProtKB-EC"/>
</dbReference>
<dbReference type="EMBL" id="AP019300">
    <property type="protein sequence ID" value="BBH02444.1"/>
    <property type="molecule type" value="Genomic_DNA"/>
</dbReference>
<dbReference type="Pfam" id="PF25968">
    <property type="entry name" value="CALS1"/>
    <property type="match status" value="1"/>
</dbReference>
<keyword evidence="4" id="KW-1003">Cell membrane</keyword>
<evidence type="ECO:0000256" key="12">
    <source>
        <dbReference type="ARBA" id="ARBA00032165"/>
    </source>
</evidence>
<evidence type="ECO:0000313" key="16">
    <source>
        <dbReference type="EMBL" id="BBH02444.1"/>
    </source>
</evidence>
<dbReference type="GO" id="GO:0071555">
    <property type="term" value="P:cell wall organization"/>
    <property type="evidence" value="ECO:0007669"/>
    <property type="project" value="UniProtKB-KW"/>
</dbReference>
<dbReference type="GO" id="GO:0005886">
    <property type="term" value="C:plasma membrane"/>
    <property type="evidence" value="ECO:0007669"/>
    <property type="project" value="UniProtKB-SubCell"/>
</dbReference>